<dbReference type="InterPro" id="IPR041440">
    <property type="entry name" value="HypF_C"/>
</dbReference>
<dbReference type="Gene3D" id="3.30.420.360">
    <property type="match status" value="1"/>
</dbReference>
<evidence type="ECO:0000313" key="4">
    <source>
        <dbReference type="EMBL" id="HEW52713.1"/>
    </source>
</evidence>
<proteinExistence type="inferred from homology"/>
<dbReference type="Gene3D" id="3.30.420.40">
    <property type="match status" value="1"/>
</dbReference>
<dbReference type="InterPro" id="IPR055128">
    <property type="entry name" value="HypF_C_2"/>
</dbReference>
<dbReference type="PANTHER" id="PTHR42959">
    <property type="entry name" value="CARBAMOYLTRANSFERASE"/>
    <property type="match status" value="1"/>
</dbReference>
<dbReference type="GO" id="GO:0008270">
    <property type="term" value="F:zinc ion binding"/>
    <property type="evidence" value="ECO:0007669"/>
    <property type="project" value="TreeGrafter"/>
</dbReference>
<dbReference type="Pfam" id="PF17788">
    <property type="entry name" value="HypF_C"/>
    <property type="match status" value="1"/>
</dbReference>
<dbReference type="PANTHER" id="PTHR42959:SF1">
    <property type="entry name" value="CARBAMOYLTRANSFERASE HYPF"/>
    <property type="match status" value="1"/>
</dbReference>
<protein>
    <submittedName>
        <fullName evidence="4">Uncharacterized protein</fullName>
    </submittedName>
</protein>
<accession>A0A7C2VD13</accession>
<dbReference type="Pfam" id="PF22521">
    <property type="entry name" value="HypF_C_2"/>
    <property type="match status" value="1"/>
</dbReference>
<dbReference type="InterPro" id="IPR051060">
    <property type="entry name" value="Carbamoyltrans_HypF-like"/>
</dbReference>
<organism evidence="4">
    <name type="scientific">Ignisphaera aggregans</name>
    <dbReference type="NCBI Taxonomy" id="334771"/>
    <lineage>
        <taxon>Archaea</taxon>
        <taxon>Thermoproteota</taxon>
        <taxon>Thermoprotei</taxon>
        <taxon>Desulfurococcales</taxon>
        <taxon>Desulfurococcaceae</taxon>
        <taxon>Ignisphaera</taxon>
    </lineage>
</organism>
<dbReference type="EMBL" id="DSGT01000002">
    <property type="protein sequence ID" value="HEW52713.1"/>
    <property type="molecule type" value="Genomic_DNA"/>
</dbReference>
<sequence>MEHERAIVHRVDDSVIRFADGEAVFLRRSRGYAPEWIEVPLELPDIVALGAELQTAGAVAFEKKVVLTQYIGDLDNLEALEDLKKEIAWFISVYNVKPKIIAIDMHPLYHNRIIARELSEKLGAQIVEIQHHHAHAVAVLGEHQVDRDSRVVAITIDGVGYGPPGEIWGGEVLLTTYKYFNRLGSLHPFVLPGGDSATINPLKSLVALMAATGLSEEETLSILAKLGLLGAFQRRVYRGCYYIYACTQRHRCYDIEYG</sequence>
<dbReference type="Gene3D" id="3.30.110.120">
    <property type="match status" value="1"/>
</dbReference>
<reference evidence="4" key="1">
    <citation type="journal article" date="2020" name="mSystems">
        <title>Genome- and Community-Level Interaction Insights into Carbon Utilization and Element Cycling Functions of Hydrothermarchaeota in Hydrothermal Sediment.</title>
        <authorList>
            <person name="Zhou Z."/>
            <person name="Liu Y."/>
            <person name="Xu W."/>
            <person name="Pan J."/>
            <person name="Luo Z.H."/>
            <person name="Li M."/>
        </authorList>
    </citation>
    <scope>NUCLEOTIDE SEQUENCE [LARGE SCALE GENOMIC DNA]</scope>
    <source>
        <strain evidence="4">SpSt-16</strain>
    </source>
</reference>
<evidence type="ECO:0000259" key="2">
    <source>
        <dbReference type="Pfam" id="PF17788"/>
    </source>
</evidence>
<dbReference type="GO" id="GO:0016743">
    <property type="term" value="F:carboxyl- or carbamoyltransferase activity"/>
    <property type="evidence" value="ECO:0007669"/>
    <property type="project" value="TreeGrafter"/>
</dbReference>
<feature type="domain" description="HypF Kae1-like" evidence="2">
    <location>
        <begin position="44"/>
        <end position="142"/>
    </location>
</feature>
<comment type="similarity">
    <text evidence="1">Belongs to the carbamoyltransferase HypF family.</text>
</comment>
<evidence type="ECO:0000259" key="3">
    <source>
        <dbReference type="Pfam" id="PF22521"/>
    </source>
</evidence>
<evidence type="ECO:0000256" key="1">
    <source>
        <dbReference type="ARBA" id="ARBA00008097"/>
    </source>
</evidence>
<feature type="domain" description="Carbamoyltransferase Kae1-like" evidence="3">
    <location>
        <begin position="154"/>
        <end position="216"/>
    </location>
</feature>
<gene>
    <name evidence="4" type="ORF">ENO77_00820</name>
</gene>
<dbReference type="GO" id="GO:0051604">
    <property type="term" value="P:protein maturation"/>
    <property type="evidence" value="ECO:0007669"/>
    <property type="project" value="TreeGrafter"/>
</dbReference>
<dbReference type="AlphaFoldDB" id="A0A7C2VD13"/>
<name>A0A7C2VD13_9CREN</name>
<comment type="caution">
    <text evidence="4">The sequence shown here is derived from an EMBL/GenBank/DDBJ whole genome shotgun (WGS) entry which is preliminary data.</text>
</comment>